<evidence type="ECO:0000313" key="4">
    <source>
        <dbReference type="Proteomes" id="UP000037136"/>
    </source>
</evidence>
<dbReference type="Pfam" id="PF06330">
    <property type="entry name" value="TRI5"/>
    <property type="match status" value="1"/>
</dbReference>
<dbReference type="EMBL" id="LAZP02000228">
    <property type="protein sequence ID" value="PFH59088.1"/>
    <property type="molecule type" value="Genomic_DNA"/>
</dbReference>
<accession>A0A2A9PCR4</accession>
<dbReference type="STRING" id="268505.A0A2A9PCR4"/>
<sequence length="336" mass="38860">MFALQWPASLLPTQKEAKLSAPQKQLQQQQQQQQQHITIPQYELLLRKTMKDIGVVASSHQKPCQEITERILSQIRGATADQRLAQAVSKVGALVAIYFYPTHNQHIQIIIGLYTAVYLVLDDTGHTMLDDISQFRRRLVENKEQQPALFQLLSYLFDQFDQYFPSFVANKLFSGVLTSLSSLEVELDRSSDFPALTSKLFPKYFRNMNGSSEAYVYFILTKENYSMNRLKQFLGAVPELWNITDEVNDLMSFYKESLIASERDTYVYYQAQTQATSIYETLHTLSLQISHRYEALQRILADDAALRELVEGYVVGQMQFYLTSERYRLVELDLVL</sequence>
<organism evidence="3 4">
    <name type="scientific">Ophiocordyceps unilateralis</name>
    <name type="common">Zombie-ant fungus</name>
    <name type="synonym">Torrubia unilateralis</name>
    <dbReference type="NCBI Taxonomy" id="268505"/>
    <lineage>
        <taxon>Eukaryota</taxon>
        <taxon>Fungi</taxon>
        <taxon>Dikarya</taxon>
        <taxon>Ascomycota</taxon>
        <taxon>Pezizomycotina</taxon>
        <taxon>Sordariomycetes</taxon>
        <taxon>Hypocreomycetidae</taxon>
        <taxon>Hypocreales</taxon>
        <taxon>Ophiocordycipitaceae</taxon>
        <taxon>Ophiocordyceps</taxon>
    </lineage>
</organism>
<dbReference type="AlphaFoldDB" id="A0A2A9PCR4"/>
<protein>
    <recommendedName>
        <fullName evidence="5">Terpenoid synthase</fullName>
    </recommendedName>
</protein>
<reference evidence="3 4" key="1">
    <citation type="journal article" date="2015" name="BMC Genomics">
        <title>Gene expression during zombie ant biting behavior reflects the complexity underlying fungal parasitic behavioral manipulation.</title>
        <authorList>
            <person name="de Bekker C."/>
            <person name="Ohm R.A."/>
            <person name="Loreto R.G."/>
            <person name="Sebastian A."/>
            <person name="Albert I."/>
            <person name="Merrow M."/>
            <person name="Brachmann A."/>
            <person name="Hughes D.P."/>
        </authorList>
    </citation>
    <scope>NUCLEOTIDE SEQUENCE [LARGE SCALE GENOMIC DNA]</scope>
    <source>
        <strain evidence="3 4">SC16a</strain>
    </source>
</reference>
<comment type="caution">
    <text evidence="3">The sequence shown here is derived from an EMBL/GenBank/DDBJ whole genome shotgun (WGS) entry which is preliminary data.</text>
</comment>
<proteinExistence type="inferred from homology"/>
<reference evidence="3 4" key="2">
    <citation type="journal article" date="2017" name="Sci. Rep.">
        <title>Ant-infecting Ophiocordyceps genomes reveal a high diversity of potential behavioral manipulation genes and a possible major role for enterotoxins.</title>
        <authorList>
            <person name="de Bekker C."/>
            <person name="Ohm R.A."/>
            <person name="Evans H.C."/>
            <person name="Brachmann A."/>
            <person name="Hughes D.P."/>
        </authorList>
    </citation>
    <scope>NUCLEOTIDE SEQUENCE [LARGE SCALE GENOMIC DNA]</scope>
    <source>
        <strain evidence="3 4">SC16a</strain>
    </source>
</reference>
<evidence type="ECO:0000313" key="3">
    <source>
        <dbReference type="EMBL" id="PFH59088.1"/>
    </source>
</evidence>
<evidence type="ECO:0000256" key="1">
    <source>
        <dbReference type="ARBA" id="ARBA00007946"/>
    </source>
</evidence>
<name>A0A2A9PCR4_OPHUN</name>
<dbReference type="OrthoDB" id="2998174at2759"/>
<dbReference type="GO" id="GO:0016838">
    <property type="term" value="F:carbon-oxygen lyase activity, acting on phosphates"/>
    <property type="evidence" value="ECO:0007669"/>
    <property type="project" value="InterPro"/>
</dbReference>
<evidence type="ECO:0008006" key="5">
    <source>
        <dbReference type="Google" id="ProtNLM"/>
    </source>
</evidence>
<dbReference type="InterPro" id="IPR024652">
    <property type="entry name" value="Trichodiene_synth"/>
</dbReference>
<comment type="similarity">
    <text evidence="1">Belongs to the trichodiene synthase family.</text>
</comment>
<evidence type="ECO:0000256" key="2">
    <source>
        <dbReference type="ARBA" id="ARBA00023239"/>
    </source>
</evidence>
<dbReference type="InterPro" id="IPR008949">
    <property type="entry name" value="Isoprenoid_synthase_dom_sf"/>
</dbReference>
<keyword evidence="2" id="KW-0456">Lyase</keyword>
<keyword evidence="4" id="KW-1185">Reference proteome</keyword>
<dbReference type="SUPFAM" id="SSF48576">
    <property type="entry name" value="Terpenoid synthases"/>
    <property type="match status" value="1"/>
</dbReference>
<dbReference type="Gene3D" id="1.10.600.10">
    <property type="entry name" value="Farnesyl Diphosphate Synthase"/>
    <property type="match status" value="1"/>
</dbReference>
<dbReference type="Proteomes" id="UP000037136">
    <property type="component" value="Unassembled WGS sequence"/>
</dbReference>
<gene>
    <name evidence="3" type="ORF">XA68_12828</name>
</gene>